<name>A0AAD4HW96_9PEZI</name>
<comment type="caution">
    <text evidence="1">The sequence shown here is derived from an EMBL/GenBank/DDBJ whole genome shotgun (WGS) entry which is preliminary data.</text>
</comment>
<protein>
    <submittedName>
        <fullName evidence="1">Uncharacterized protein</fullName>
    </submittedName>
</protein>
<sequence>MLDYSTQTKTVTAVVSAVDTITVTTSTASPATTTVLFTEFRTTTASTATNTVLQTTTVLTTSTNIQTAPAITIATTVYGASPAMMMARDTKLEVVARGNNQWGIPDYAWPACQDWDHYVDACKCFGIQPLTVTNQPTTTTVTVTAPNAVTTTVSTLTTTTTSTVPVTVTTSATFTAVIEVIASVAITQTITATSTVLVTTTITPTVTSTTLCKATGVPFRIAEAPGDPLHFYITSRIFGSWVEDEAPLGDNDIQASTFVLDSNGFIELATPFNAGAPDDVLILELSNSIPSERIIVIDQVQEEGDGDSSVRIKGCVDPVTNVLSLSADGRNNILDCDGRVILSSTDGSETSFDCVTVFPVAE</sequence>
<accession>A0AAD4HW96</accession>
<proteinExistence type="predicted"/>
<keyword evidence="2" id="KW-1185">Reference proteome</keyword>
<dbReference type="AlphaFoldDB" id="A0AAD4HW96"/>
<reference evidence="1" key="1">
    <citation type="submission" date="2023-02" db="EMBL/GenBank/DDBJ databases">
        <authorList>
            <person name="Palmer J.M."/>
        </authorList>
    </citation>
    <scope>NUCLEOTIDE SEQUENCE</scope>
    <source>
        <strain evidence="1">FW57</strain>
    </source>
</reference>
<evidence type="ECO:0000313" key="2">
    <source>
        <dbReference type="Proteomes" id="UP001197093"/>
    </source>
</evidence>
<gene>
    <name evidence="1" type="ORF">NEMBOFW57_008045</name>
</gene>
<dbReference type="EMBL" id="JAHCVI010000004">
    <property type="protein sequence ID" value="KAG7285751.1"/>
    <property type="molecule type" value="Genomic_DNA"/>
</dbReference>
<organism evidence="1 2">
    <name type="scientific">Staphylotrichum longicolle</name>
    <dbReference type="NCBI Taxonomy" id="669026"/>
    <lineage>
        <taxon>Eukaryota</taxon>
        <taxon>Fungi</taxon>
        <taxon>Dikarya</taxon>
        <taxon>Ascomycota</taxon>
        <taxon>Pezizomycotina</taxon>
        <taxon>Sordariomycetes</taxon>
        <taxon>Sordariomycetidae</taxon>
        <taxon>Sordariales</taxon>
        <taxon>Chaetomiaceae</taxon>
        <taxon>Staphylotrichum</taxon>
    </lineage>
</organism>
<evidence type="ECO:0000313" key="1">
    <source>
        <dbReference type="EMBL" id="KAG7285751.1"/>
    </source>
</evidence>
<dbReference type="Proteomes" id="UP001197093">
    <property type="component" value="Unassembled WGS sequence"/>
</dbReference>